<organism evidence="10 11">
    <name type="scientific">Scleropages formosus</name>
    <name type="common">Asian bonytongue</name>
    <name type="synonym">Osteoglossum formosum</name>
    <dbReference type="NCBI Taxonomy" id="113540"/>
    <lineage>
        <taxon>Eukaryota</taxon>
        <taxon>Metazoa</taxon>
        <taxon>Chordata</taxon>
        <taxon>Craniata</taxon>
        <taxon>Vertebrata</taxon>
        <taxon>Euteleostomi</taxon>
        <taxon>Actinopterygii</taxon>
        <taxon>Neopterygii</taxon>
        <taxon>Teleostei</taxon>
        <taxon>Osteoglossocephala</taxon>
        <taxon>Osteoglossomorpha</taxon>
        <taxon>Osteoglossiformes</taxon>
        <taxon>Osteoglossidae</taxon>
        <taxon>Scleropages</taxon>
    </lineage>
</organism>
<evidence type="ECO:0000256" key="8">
    <source>
        <dbReference type="SAM" id="Phobius"/>
    </source>
</evidence>
<evidence type="ECO:0000256" key="9">
    <source>
        <dbReference type="SAM" id="SignalP"/>
    </source>
</evidence>
<reference evidence="10" key="2">
    <citation type="submission" date="2025-08" db="UniProtKB">
        <authorList>
            <consortium name="Ensembl"/>
        </authorList>
    </citation>
    <scope>IDENTIFICATION</scope>
</reference>
<feature type="compositionally biased region" description="Basic and acidic residues" evidence="7">
    <location>
        <begin position="90"/>
        <end position="105"/>
    </location>
</feature>
<sequence>MKAHISDQRASTMIMGTKSPWPLLALFSLLALRALSQDLDLKDALDEITTERAGEKSVTKPPGRVTTTTKATAKPKPNPDSDGLDLMDALDPKNDIRPKDKKGGNDGEFTDSDLDDIDNYKPDKGKGGIRDSTDSDDNYGKPKYNKKKIGRHHLETQWSAQDTCAYSIHSHGSSSVPGVSRAGTVPETATIAGIASAVAMAFVGAVTSYISYQKKKLCFSMQREATVFIPVLILCSDFLPEKLDCAAILALYAIFIAVQWLFNCGGASRINRAETKKSAT</sequence>
<reference evidence="10" key="3">
    <citation type="submission" date="2025-09" db="UniProtKB">
        <authorList>
            <consortium name="Ensembl"/>
        </authorList>
    </citation>
    <scope>IDENTIFICATION</scope>
</reference>
<protein>
    <submittedName>
        <fullName evidence="10">CD99 molecule-like 2</fullName>
    </submittedName>
</protein>
<dbReference type="GO" id="GO:0016020">
    <property type="term" value="C:membrane"/>
    <property type="evidence" value="ECO:0007669"/>
    <property type="project" value="UniProtKB-SubCell"/>
</dbReference>
<feature type="transmembrane region" description="Helical" evidence="8">
    <location>
        <begin position="191"/>
        <end position="212"/>
    </location>
</feature>
<feature type="compositionally biased region" description="Low complexity" evidence="7">
    <location>
        <begin position="66"/>
        <end position="75"/>
    </location>
</feature>
<keyword evidence="4 9" id="KW-0732">Signal</keyword>
<feature type="region of interest" description="Disordered" evidence="7">
    <location>
        <begin position="52"/>
        <end position="152"/>
    </location>
</feature>
<proteinExistence type="inferred from homology"/>
<feature type="transmembrane region" description="Helical" evidence="8">
    <location>
        <begin position="246"/>
        <end position="262"/>
    </location>
</feature>
<evidence type="ECO:0000256" key="5">
    <source>
        <dbReference type="ARBA" id="ARBA00022989"/>
    </source>
</evidence>
<comment type="similarity">
    <text evidence="2">Belongs to the CD99 family.</text>
</comment>
<dbReference type="PANTHER" id="PTHR15076">
    <property type="entry name" value="CD99/MIC2 PROTEIN RELATED"/>
    <property type="match status" value="1"/>
</dbReference>
<dbReference type="Proteomes" id="UP000694397">
    <property type="component" value="Chromosome 13"/>
</dbReference>
<evidence type="ECO:0000256" key="3">
    <source>
        <dbReference type="ARBA" id="ARBA00022692"/>
    </source>
</evidence>
<evidence type="ECO:0000256" key="2">
    <source>
        <dbReference type="ARBA" id="ARBA00008763"/>
    </source>
</evidence>
<dbReference type="AlphaFoldDB" id="A0A8C9SWF7"/>
<accession>A0A8C9SWF7</accession>
<feature type="compositionally biased region" description="Basic and acidic residues" evidence="7">
    <location>
        <begin position="118"/>
        <end position="133"/>
    </location>
</feature>
<keyword evidence="5 8" id="KW-1133">Transmembrane helix</keyword>
<feature type="signal peptide" evidence="9">
    <location>
        <begin position="1"/>
        <end position="36"/>
    </location>
</feature>
<evidence type="ECO:0000256" key="1">
    <source>
        <dbReference type="ARBA" id="ARBA00004479"/>
    </source>
</evidence>
<evidence type="ECO:0000256" key="6">
    <source>
        <dbReference type="ARBA" id="ARBA00023136"/>
    </source>
</evidence>
<keyword evidence="11" id="KW-1185">Reference proteome</keyword>
<evidence type="ECO:0000256" key="7">
    <source>
        <dbReference type="SAM" id="MobiDB-lite"/>
    </source>
</evidence>
<dbReference type="OrthoDB" id="8961553at2759"/>
<evidence type="ECO:0000313" key="10">
    <source>
        <dbReference type="Ensembl" id="ENSSFOP00015043046.1"/>
    </source>
</evidence>
<dbReference type="Ensembl" id="ENSSFOT00015061242.1">
    <property type="protein sequence ID" value="ENSSFOP00015043046.1"/>
    <property type="gene ID" value="ENSSFOG00015029644.1"/>
</dbReference>
<dbReference type="GeneTree" id="ENSGT00940000154344"/>
<gene>
    <name evidence="10" type="primary">CD99L2</name>
</gene>
<comment type="subcellular location">
    <subcellularLocation>
        <location evidence="1">Membrane</location>
        <topology evidence="1">Single-pass type I membrane protein</topology>
    </subcellularLocation>
</comment>
<dbReference type="Pfam" id="PF12301">
    <property type="entry name" value="CD99L2"/>
    <property type="match status" value="2"/>
</dbReference>
<keyword evidence="6 8" id="KW-0472">Membrane</keyword>
<feature type="compositionally biased region" description="Acidic residues" evidence="7">
    <location>
        <begin position="108"/>
        <end position="117"/>
    </location>
</feature>
<evidence type="ECO:0000313" key="11">
    <source>
        <dbReference type="Proteomes" id="UP000694397"/>
    </source>
</evidence>
<feature type="chain" id="PRO_5034237945" evidence="9">
    <location>
        <begin position="37"/>
        <end position="280"/>
    </location>
</feature>
<reference evidence="10 11" key="1">
    <citation type="submission" date="2019-04" db="EMBL/GenBank/DDBJ databases">
        <authorList>
            <consortium name="Wellcome Sanger Institute Data Sharing"/>
        </authorList>
    </citation>
    <scope>NUCLEOTIDE SEQUENCE [LARGE SCALE GENOMIC DNA]</scope>
</reference>
<dbReference type="InterPro" id="IPR022078">
    <property type="entry name" value="CD99L2"/>
</dbReference>
<evidence type="ECO:0000256" key="4">
    <source>
        <dbReference type="ARBA" id="ARBA00022729"/>
    </source>
</evidence>
<keyword evidence="3 8" id="KW-0812">Transmembrane</keyword>
<name>A0A8C9SWF7_SCLFO</name>